<dbReference type="PANTHER" id="PTHR24408:SF58">
    <property type="entry name" value="TRANSCRIPTION FACTOR (TFIIIA), PUTATIVE (AFU_ORTHOLOGUE AFUA_1G05150)-RELATED"/>
    <property type="match status" value="1"/>
</dbReference>
<keyword evidence="3 5" id="KW-0863">Zinc-finger</keyword>
<proteinExistence type="predicted"/>
<evidence type="ECO:0000313" key="7">
    <source>
        <dbReference type="EMBL" id="KAK8754187.1"/>
    </source>
</evidence>
<keyword evidence="1" id="KW-0479">Metal-binding</keyword>
<dbReference type="GO" id="GO:0008270">
    <property type="term" value="F:zinc ion binding"/>
    <property type="evidence" value="ECO:0007669"/>
    <property type="project" value="UniProtKB-KW"/>
</dbReference>
<dbReference type="Pfam" id="PF12874">
    <property type="entry name" value="zf-met"/>
    <property type="match status" value="1"/>
</dbReference>
<gene>
    <name evidence="7" type="ORF">OTU49_014758</name>
</gene>
<keyword evidence="4" id="KW-0862">Zinc</keyword>
<evidence type="ECO:0000313" key="8">
    <source>
        <dbReference type="Proteomes" id="UP001445076"/>
    </source>
</evidence>
<evidence type="ECO:0000256" key="3">
    <source>
        <dbReference type="ARBA" id="ARBA00022771"/>
    </source>
</evidence>
<dbReference type="Proteomes" id="UP001445076">
    <property type="component" value="Unassembled WGS sequence"/>
</dbReference>
<feature type="domain" description="C2H2-type" evidence="6">
    <location>
        <begin position="596"/>
        <end position="619"/>
    </location>
</feature>
<dbReference type="SUPFAM" id="SSF57667">
    <property type="entry name" value="beta-beta-alpha zinc fingers"/>
    <property type="match status" value="3"/>
</dbReference>
<dbReference type="Pfam" id="PF13894">
    <property type="entry name" value="zf-C2H2_4"/>
    <property type="match status" value="1"/>
</dbReference>
<feature type="domain" description="C2H2-type" evidence="6">
    <location>
        <begin position="461"/>
        <end position="489"/>
    </location>
</feature>
<organism evidence="7 8">
    <name type="scientific">Cherax quadricarinatus</name>
    <name type="common">Australian red claw crayfish</name>
    <dbReference type="NCBI Taxonomy" id="27406"/>
    <lineage>
        <taxon>Eukaryota</taxon>
        <taxon>Metazoa</taxon>
        <taxon>Ecdysozoa</taxon>
        <taxon>Arthropoda</taxon>
        <taxon>Crustacea</taxon>
        <taxon>Multicrustacea</taxon>
        <taxon>Malacostraca</taxon>
        <taxon>Eumalacostraca</taxon>
        <taxon>Eucarida</taxon>
        <taxon>Decapoda</taxon>
        <taxon>Pleocyemata</taxon>
        <taxon>Astacidea</taxon>
        <taxon>Parastacoidea</taxon>
        <taxon>Parastacidae</taxon>
        <taxon>Cherax</taxon>
    </lineage>
</organism>
<protein>
    <recommendedName>
        <fullName evidence="6">C2H2-type domain-containing protein</fullName>
    </recommendedName>
</protein>
<evidence type="ECO:0000259" key="6">
    <source>
        <dbReference type="PROSITE" id="PS50157"/>
    </source>
</evidence>
<dbReference type="SMART" id="SM00355">
    <property type="entry name" value="ZnF_C2H2"/>
    <property type="match status" value="9"/>
</dbReference>
<dbReference type="GO" id="GO:0000981">
    <property type="term" value="F:DNA-binding transcription factor activity, RNA polymerase II-specific"/>
    <property type="evidence" value="ECO:0007669"/>
    <property type="project" value="TreeGrafter"/>
</dbReference>
<dbReference type="GO" id="GO:0005634">
    <property type="term" value="C:nucleus"/>
    <property type="evidence" value="ECO:0007669"/>
    <property type="project" value="TreeGrafter"/>
</dbReference>
<feature type="domain" description="C2H2-type" evidence="6">
    <location>
        <begin position="433"/>
        <end position="461"/>
    </location>
</feature>
<name>A0AAW0YCE0_CHEQU</name>
<feature type="domain" description="C2H2-type" evidence="6">
    <location>
        <begin position="547"/>
        <end position="575"/>
    </location>
</feature>
<reference evidence="7 8" key="1">
    <citation type="journal article" date="2024" name="BMC Genomics">
        <title>Genome assembly of redclaw crayfish (Cherax quadricarinatus) provides insights into its immune adaptation and hypoxia tolerance.</title>
        <authorList>
            <person name="Liu Z."/>
            <person name="Zheng J."/>
            <person name="Li H."/>
            <person name="Fang K."/>
            <person name="Wang S."/>
            <person name="He J."/>
            <person name="Zhou D."/>
            <person name="Weng S."/>
            <person name="Chi M."/>
            <person name="Gu Z."/>
            <person name="He J."/>
            <person name="Li F."/>
            <person name="Wang M."/>
        </authorList>
    </citation>
    <scope>NUCLEOTIDE SEQUENCE [LARGE SCALE GENOMIC DNA]</scope>
    <source>
        <strain evidence="7">ZL_2023a</strain>
    </source>
</reference>
<dbReference type="Pfam" id="PF00096">
    <property type="entry name" value="zf-C2H2"/>
    <property type="match status" value="1"/>
</dbReference>
<comment type="caution">
    <text evidence="7">The sequence shown here is derived from an EMBL/GenBank/DDBJ whole genome shotgun (WGS) entry which is preliminary data.</text>
</comment>
<feature type="domain" description="C2H2-type" evidence="6">
    <location>
        <begin position="385"/>
        <end position="412"/>
    </location>
</feature>
<evidence type="ECO:0000256" key="2">
    <source>
        <dbReference type="ARBA" id="ARBA00022737"/>
    </source>
</evidence>
<accession>A0AAW0YCE0</accession>
<dbReference type="PROSITE" id="PS50157">
    <property type="entry name" value="ZINC_FINGER_C2H2_2"/>
    <property type="match status" value="7"/>
</dbReference>
<keyword evidence="8" id="KW-1185">Reference proteome</keyword>
<evidence type="ECO:0000256" key="5">
    <source>
        <dbReference type="PROSITE-ProRule" id="PRU00042"/>
    </source>
</evidence>
<dbReference type="InterPro" id="IPR013087">
    <property type="entry name" value="Znf_C2H2_type"/>
</dbReference>
<keyword evidence="2" id="KW-0677">Repeat</keyword>
<dbReference type="InterPro" id="IPR036236">
    <property type="entry name" value="Znf_C2H2_sf"/>
</dbReference>
<feature type="domain" description="C2H2-type" evidence="6">
    <location>
        <begin position="519"/>
        <end position="546"/>
    </location>
</feature>
<feature type="domain" description="C2H2-type" evidence="6">
    <location>
        <begin position="351"/>
        <end position="379"/>
    </location>
</feature>
<dbReference type="PROSITE" id="PS00028">
    <property type="entry name" value="ZINC_FINGER_C2H2_1"/>
    <property type="match status" value="7"/>
</dbReference>
<feature type="non-terminal residue" evidence="7">
    <location>
        <position position="1"/>
    </location>
</feature>
<dbReference type="GO" id="GO:0043565">
    <property type="term" value="F:sequence-specific DNA binding"/>
    <property type="evidence" value="ECO:0007669"/>
    <property type="project" value="TreeGrafter"/>
</dbReference>
<evidence type="ECO:0000256" key="4">
    <source>
        <dbReference type="ARBA" id="ARBA00022833"/>
    </source>
</evidence>
<dbReference type="Gene3D" id="3.30.160.60">
    <property type="entry name" value="Classic Zinc Finger"/>
    <property type="match status" value="4"/>
</dbReference>
<dbReference type="PANTHER" id="PTHR24408">
    <property type="entry name" value="ZINC FINGER PROTEIN"/>
    <property type="match status" value="1"/>
</dbReference>
<dbReference type="AlphaFoldDB" id="A0AAW0YCE0"/>
<sequence>YKPNNTKSFNIIFKYNNIIIPTEGLDCVTASIGVSQTYNLSVEASYRTLWKLCNYIMNQNIIVVVGEVESDSETILETSESGTLVFKNVSCQVNFECTSKASIPIIFSTIFSSVNESCTQTDIPTKSNVSVSVDVNDFIPPLPLNNVTKIKTEKLPKITETEKESLLEQTIEDVILGVNPDEENCSTDQPRKPERTERLCSEAVLFPFSREDVKNPEDSEFSSDNDVAFWEKMKMKSRKRKKYKIKAGGSEKRKYLKYPAGFSNYGTKMPLEENSSILGKITVTLPQPEPTQESKTIEKETDSVKNEVDIKNDDWVTDDEVDAEEEVDIDLAFKLEWKKKRHPYNTKEKNFVCEVCGKLYSKHHYLREHIVRDHNDHEQAKRYPYCCQHCKRLYSGERQLKYHQQQHSGPCEICGLMLRCSGLFWIHRRNHDSQCEACGKIFQTKSSLDMHMKLKHTEKTIPCPLCPRMFPFKFLMNKHVAKAHNSSAPLKHKCDDCDFHARTEGALRIHQRRMHTVVFNCDVCNSSFNTKFAFDEHLALHVGELEFSCQLCMQTFNSQNDLYFHQKTVHEGSTSGTIIEQPALTGQLHHKILMSYPCEICNIKFPTRKKLSRHLLKVHGIDINTARESKEVEESIQVEEMDETATAVMQINVNKEDLQPIESSPDFRENQTIFTLTGGNFQGSRSALLMPANVVPPDVSIVDIDGVRYHVIRGTQ</sequence>
<evidence type="ECO:0000256" key="1">
    <source>
        <dbReference type="ARBA" id="ARBA00022723"/>
    </source>
</evidence>
<dbReference type="EMBL" id="JARKIK010000001">
    <property type="protein sequence ID" value="KAK8754187.1"/>
    <property type="molecule type" value="Genomic_DNA"/>
</dbReference>